<proteinExistence type="predicted"/>
<keyword evidence="2 5" id="KW-0812">Transmembrane</keyword>
<evidence type="ECO:0000256" key="3">
    <source>
        <dbReference type="ARBA" id="ARBA00022989"/>
    </source>
</evidence>
<evidence type="ECO:0000313" key="7">
    <source>
        <dbReference type="EMBL" id="HDP76898.1"/>
    </source>
</evidence>
<dbReference type="PROSITE" id="PS50850">
    <property type="entry name" value="MFS"/>
    <property type="match status" value="1"/>
</dbReference>
<gene>
    <name evidence="7" type="ORF">ENN47_01685</name>
</gene>
<accession>A0A7C1CTV7</accession>
<feature type="domain" description="Major facilitator superfamily (MFS) profile" evidence="6">
    <location>
        <begin position="4"/>
        <end position="111"/>
    </location>
</feature>
<dbReference type="Gene3D" id="1.20.1250.20">
    <property type="entry name" value="MFS general substrate transporter like domains"/>
    <property type="match status" value="1"/>
</dbReference>
<feature type="transmembrane region" description="Helical" evidence="5">
    <location>
        <begin position="36"/>
        <end position="54"/>
    </location>
</feature>
<dbReference type="InterPro" id="IPR053160">
    <property type="entry name" value="MFS_DHA3_Transporter"/>
</dbReference>
<comment type="subcellular location">
    <subcellularLocation>
        <location evidence="1">Membrane</location>
        <topology evidence="1">Multi-pass membrane protein</topology>
    </subcellularLocation>
</comment>
<keyword evidence="3 5" id="KW-1133">Transmembrane helix</keyword>
<comment type="caution">
    <text evidence="7">The sequence shown here is derived from an EMBL/GenBank/DDBJ whole genome shotgun (WGS) entry which is preliminary data.</text>
</comment>
<organism evidence="7">
    <name type="scientific">Mesotoga infera</name>
    <dbReference type="NCBI Taxonomy" id="1236046"/>
    <lineage>
        <taxon>Bacteria</taxon>
        <taxon>Thermotogati</taxon>
        <taxon>Thermotogota</taxon>
        <taxon>Thermotogae</taxon>
        <taxon>Kosmotogales</taxon>
        <taxon>Kosmotogaceae</taxon>
        <taxon>Mesotoga</taxon>
    </lineage>
</organism>
<feature type="non-terminal residue" evidence="7">
    <location>
        <position position="111"/>
    </location>
</feature>
<keyword evidence="4 5" id="KW-0472">Membrane</keyword>
<dbReference type="InterPro" id="IPR005829">
    <property type="entry name" value="Sugar_transporter_CS"/>
</dbReference>
<dbReference type="PANTHER" id="PTHR23530:SF1">
    <property type="entry name" value="PERMEASE, MAJOR FACILITATOR SUPERFAMILY-RELATED"/>
    <property type="match status" value="1"/>
</dbReference>
<dbReference type="SUPFAM" id="SSF103473">
    <property type="entry name" value="MFS general substrate transporter"/>
    <property type="match status" value="1"/>
</dbReference>
<dbReference type="PROSITE" id="PS00216">
    <property type="entry name" value="SUGAR_TRANSPORT_1"/>
    <property type="match status" value="1"/>
</dbReference>
<evidence type="ECO:0000256" key="4">
    <source>
        <dbReference type="ARBA" id="ARBA00023136"/>
    </source>
</evidence>
<evidence type="ECO:0000256" key="2">
    <source>
        <dbReference type="ARBA" id="ARBA00022692"/>
    </source>
</evidence>
<dbReference type="GO" id="GO:0022857">
    <property type="term" value="F:transmembrane transporter activity"/>
    <property type="evidence" value="ECO:0007669"/>
    <property type="project" value="InterPro"/>
</dbReference>
<dbReference type="PANTHER" id="PTHR23530">
    <property type="entry name" value="TRANSPORT PROTEIN-RELATED"/>
    <property type="match status" value="1"/>
</dbReference>
<evidence type="ECO:0000259" key="6">
    <source>
        <dbReference type="PROSITE" id="PS50850"/>
    </source>
</evidence>
<dbReference type="EMBL" id="DSBT01000052">
    <property type="protein sequence ID" value="HDP76898.1"/>
    <property type="molecule type" value="Genomic_DNA"/>
</dbReference>
<dbReference type="GO" id="GO:0016020">
    <property type="term" value="C:membrane"/>
    <property type="evidence" value="ECO:0007669"/>
    <property type="project" value="UniProtKB-SubCell"/>
</dbReference>
<sequence length="111" mass="12121">MKAERIYYLYAGFVYFFFNMVFAISGVYYVQRVGLNPLQLVLVGTVVETSALIFEIPTGVFADSAGRKKSVILGMMIVGLSFVIEGAIPLFWTIIMAQIVAGAGYTFLSGA</sequence>
<evidence type="ECO:0000256" key="1">
    <source>
        <dbReference type="ARBA" id="ARBA00004141"/>
    </source>
</evidence>
<name>A0A7C1CTV7_9BACT</name>
<protein>
    <submittedName>
        <fullName evidence="7">MFS transporter</fullName>
    </submittedName>
</protein>
<feature type="transmembrane region" description="Helical" evidence="5">
    <location>
        <begin position="66"/>
        <end position="84"/>
    </location>
</feature>
<feature type="transmembrane region" description="Helical" evidence="5">
    <location>
        <begin position="7"/>
        <end position="30"/>
    </location>
</feature>
<dbReference type="InterPro" id="IPR020846">
    <property type="entry name" value="MFS_dom"/>
</dbReference>
<dbReference type="InterPro" id="IPR036259">
    <property type="entry name" value="MFS_trans_sf"/>
</dbReference>
<dbReference type="Proteomes" id="UP000886198">
    <property type="component" value="Unassembled WGS sequence"/>
</dbReference>
<dbReference type="AlphaFoldDB" id="A0A7C1CTV7"/>
<reference evidence="7" key="1">
    <citation type="journal article" date="2020" name="mSystems">
        <title>Genome- and Community-Level Interaction Insights into Carbon Utilization and Element Cycling Functions of Hydrothermarchaeota in Hydrothermal Sediment.</title>
        <authorList>
            <person name="Zhou Z."/>
            <person name="Liu Y."/>
            <person name="Xu W."/>
            <person name="Pan J."/>
            <person name="Luo Z.H."/>
            <person name="Li M."/>
        </authorList>
    </citation>
    <scope>NUCLEOTIDE SEQUENCE [LARGE SCALE GENOMIC DNA]</scope>
    <source>
        <strain evidence="7">SpSt-1179</strain>
    </source>
</reference>
<evidence type="ECO:0000256" key="5">
    <source>
        <dbReference type="SAM" id="Phobius"/>
    </source>
</evidence>